<gene>
    <name evidence="1" type="ORF">OS493_018099</name>
</gene>
<sequence length="120" mass="13588">MEQRSVGCAASTEDNNLPKEERAYARWRAGEKFGEIARNACVAEATAEVYVIDIIASGVGNQDLHRRLIRELKIQDEFFEQVQESLTRSGITLREIRDTTQLSYNQIRGVIAVLINGYEL</sequence>
<proteinExistence type="predicted"/>
<protein>
    <submittedName>
        <fullName evidence="1">Uncharacterized protein</fullName>
    </submittedName>
</protein>
<comment type="caution">
    <text evidence="1">The sequence shown here is derived from an EMBL/GenBank/DDBJ whole genome shotgun (WGS) entry which is preliminary data.</text>
</comment>
<accession>A0A9X0CLR0</accession>
<name>A0A9X0CLR0_9CNID</name>
<evidence type="ECO:0000313" key="1">
    <source>
        <dbReference type="EMBL" id="KAJ7360114.1"/>
    </source>
</evidence>
<dbReference type="EMBL" id="MU827311">
    <property type="protein sequence ID" value="KAJ7360114.1"/>
    <property type="molecule type" value="Genomic_DNA"/>
</dbReference>
<dbReference type="OrthoDB" id="5987841at2759"/>
<keyword evidence="2" id="KW-1185">Reference proteome</keyword>
<evidence type="ECO:0000313" key="2">
    <source>
        <dbReference type="Proteomes" id="UP001163046"/>
    </source>
</evidence>
<reference evidence="1" key="1">
    <citation type="submission" date="2023-01" db="EMBL/GenBank/DDBJ databases">
        <title>Genome assembly of the deep-sea coral Lophelia pertusa.</title>
        <authorList>
            <person name="Herrera S."/>
            <person name="Cordes E."/>
        </authorList>
    </citation>
    <scope>NUCLEOTIDE SEQUENCE</scope>
    <source>
        <strain evidence="1">USNM1676648</strain>
        <tissue evidence="1">Polyp</tissue>
    </source>
</reference>
<dbReference type="AlphaFoldDB" id="A0A9X0CLR0"/>
<organism evidence="1 2">
    <name type="scientific">Desmophyllum pertusum</name>
    <dbReference type="NCBI Taxonomy" id="174260"/>
    <lineage>
        <taxon>Eukaryota</taxon>
        <taxon>Metazoa</taxon>
        <taxon>Cnidaria</taxon>
        <taxon>Anthozoa</taxon>
        <taxon>Hexacorallia</taxon>
        <taxon>Scleractinia</taxon>
        <taxon>Caryophylliina</taxon>
        <taxon>Caryophylliidae</taxon>
        <taxon>Desmophyllum</taxon>
    </lineage>
</organism>
<dbReference type="Proteomes" id="UP001163046">
    <property type="component" value="Unassembled WGS sequence"/>
</dbReference>